<evidence type="ECO:0008006" key="3">
    <source>
        <dbReference type="Google" id="ProtNLM"/>
    </source>
</evidence>
<sequence>MSIASASKWMYAAYVVQKKQGVLSADDVSFLHFTSGYIKLSMCLPMQTVDSCVQYQSNGVLSPNAVGYFSYGGGHMEMHADLNGLGPMDSAALATEIMSQLGSEVSIAYSQPQPPGGVVTTPAAYAVFLRKMLSGQLLLGSMLGADQVCTNPATCPTALYTPVPQTESWSYALGHWVESDPVVGDGAFSSAGAFGFYPWIDASRTLYGILAPHVTTGNSVGYASAECGRLMRKAWISGVEQ</sequence>
<dbReference type="Proteomes" id="UP000183649">
    <property type="component" value="Unassembled WGS sequence"/>
</dbReference>
<evidence type="ECO:0000313" key="2">
    <source>
        <dbReference type="Proteomes" id="UP000183649"/>
    </source>
</evidence>
<dbReference type="OrthoDB" id="8924956at2"/>
<evidence type="ECO:0000313" key="1">
    <source>
        <dbReference type="EMBL" id="CUA99471.1"/>
    </source>
</evidence>
<keyword evidence="2" id="KW-1185">Reference proteome</keyword>
<reference evidence="2" key="1">
    <citation type="submission" date="2015-08" db="EMBL/GenBank/DDBJ databases">
        <authorList>
            <person name="Varghese N."/>
        </authorList>
    </citation>
    <scope>NUCLEOTIDE SEQUENCE [LARGE SCALE GENOMIC DNA]</scope>
    <source>
        <strain evidence="2">DSM 18181</strain>
    </source>
</reference>
<accession>A0A0K6I8P3</accession>
<name>A0A0K6I8P3_9BURK</name>
<proteinExistence type="predicted"/>
<gene>
    <name evidence="1" type="ORF">Ga0061069_109133</name>
</gene>
<dbReference type="SUPFAM" id="SSF56601">
    <property type="entry name" value="beta-lactamase/transpeptidase-like"/>
    <property type="match status" value="1"/>
</dbReference>
<protein>
    <recommendedName>
        <fullName evidence="3">Beta-lactamase</fullName>
    </recommendedName>
</protein>
<dbReference type="EMBL" id="CYHF01000009">
    <property type="protein sequence ID" value="CUA99471.1"/>
    <property type="molecule type" value="Genomic_DNA"/>
</dbReference>
<organism evidence="1 2">
    <name type="scientific">Thiomonas bhubaneswarensis</name>
    <dbReference type="NCBI Taxonomy" id="339866"/>
    <lineage>
        <taxon>Bacteria</taxon>
        <taxon>Pseudomonadati</taxon>
        <taxon>Pseudomonadota</taxon>
        <taxon>Betaproteobacteria</taxon>
        <taxon>Burkholderiales</taxon>
        <taxon>Thiomonas</taxon>
    </lineage>
</organism>
<dbReference type="RefSeq" id="WP_141655786.1">
    <property type="nucleotide sequence ID" value="NZ_CYHF01000009.1"/>
</dbReference>
<dbReference type="AlphaFoldDB" id="A0A0K6I8P3"/>
<dbReference type="InterPro" id="IPR012338">
    <property type="entry name" value="Beta-lactam/transpept-like"/>
</dbReference>
<dbReference type="Gene3D" id="3.40.710.10">
    <property type="entry name" value="DD-peptidase/beta-lactamase superfamily"/>
    <property type="match status" value="1"/>
</dbReference>
<dbReference type="STRING" id="339866.GCA_001418255_02532"/>